<evidence type="ECO:0000313" key="12">
    <source>
        <dbReference type="Proteomes" id="UP000244081"/>
    </source>
</evidence>
<evidence type="ECO:0000256" key="5">
    <source>
        <dbReference type="ARBA" id="ARBA00022679"/>
    </source>
</evidence>
<keyword evidence="12" id="KW-1185">Reference proteome</keyword>
<evidence type="ECO:0000259" key="10">
    <source>
        <dbReference type="Pfam" id="PF01035"/>
    </source>
</evidence>
<name>A0A2T5V187_9HYPH</name>
<dbReference type="InterPro" id="IPR014048">
    <property type="entry name" value="MethylDNA_cys_MeTrfase_DNA-bd"/>
</dbReference>
<evidence type="ECO:0000256" key="9">
    <source>
        <dbReference type="SAM" id="MobiDB-lite"/>
    </source>
</evidence>
<reference evidence="11 12" key="1">
    <citation type="submission" date="2018-04" db="EMBL/GenBank/DDBJ databases">
        <title>Genomic Encyclopedia of Archaeal and Bacterial Type Strains, Phase II (KMG-II): from individual species to whole genera.</title>
        <authorList>
            <person name="Goeker M."/>
        </authorList>
    </citation>
    <scope>NUCLEOTIDE SEQUENCE [LARGE SCALE GENOMIC DNA]</scope>
    <source>
        <strain evidence="11 12">DSM 23382</strain>
    </source>
</reference>
<keyword evidence="7" id="KW-0234">DNA repair</keyword>
<dbReference type="NCBIfam" id="TIGR00589">
    <property type="entry name" value="ogt"/>
    <property type="match status" value="1"/>
</dbReference>
<dbReference type="InterPro" id="IPR001497">
    <property type="entry name" value="MethylDNA_cys_MeTrfase_AS"/>
</dbReference>
<dbReference type="Gene3D" id="3.30.160.70">
    <property type="entry name" value="Methylated DNA-protein cysteine methyltransferase domain"/>
    <property type="match status" value="1"/>
</dbReference>
<comment type="catalytic activity">
    <reaction evidence="8">
        <text>a 6-O-methyl-2'-deoxyguanosine in DNA + L-cysteinyl-[protein] = S-methyl-L-cysteinyl-[protein] + a 2'-deoxyguanosine in DNA</text>
        <dbReference type="Rhea" id="RHEA:24000"/>
        <dbReference type="Rhea" id="RHEA-COMP:10131"/>
        <dbReference type="Rhea" id="RHEA-COMP:10132"/>
        <dbReference type="Rhea" id="RHEA-COMP:11367"/>
        <dbReference type="Rhea" id="RHEA-COMP:11368"/>
        <dbReference type="ChEBI" id="CHEBI:29950"/>
        <dbReference type="ChEBI" id="CHEBI:82612"/>
        <dbReference type="ChEBI" id="CHEBI:85445"/>
        <dbReference type="ChEBI" id="CHEBI:85448"/>
        <dbReference type="EC" id="2.1.1.63"/>
    </reaction>
</comment>
<feature type="region of interest" description="Disordered" evidence="9">
    <location>
        <begin position="38"/>
        <end position="71"/>
    </location>
</feature>
<dbReference type="Gene3D" id="1.10.10.10">
    <property type="entry name" value="Winged helix-like DNA-binding domain superfamily/Winged helix DNA-binding domain"/>
    <property type="match status" value="1"/>
</dbReference>
<evidence type="ECO:0000256" key="1">
    <source>
        <dbReference type="ARBA" id="ARBA00001286"/>
    </source>
</evidence>
<keyword evidence="6" id="KW-0227">DNA damage</keyword>
<evidence type="ECO:0000256" key="7">
    <source>
        <dbReference type="ARBA" id="ARBA00023204"/>
    </source>
</evidence>
<proteinExistence type="inferred from homology"/>
<dbReference type="AlphaFoldDB" id="A0A2T5V187"/>
<dbReference type="PANTHER" id="PTHR10815:SF5">
    <property type="entry name" value="METHYLATED-DNA--PROTEIN-CYSTEINE METHYLTRANSFERASE"/>
    <property type="match status" value="1"/>
</dbReference>
<dbReference type="EMBL" id="QAYG01000010">
    <property type="protein sequence ID" value="PTW57523.1"/>
    <property type="molecule type" value="Genomic_DNA"/>
</dbReference>
<keyword evidence="4 11" id="KW-0489">Methyltransferase</keyword>
<comment type="catalytic activity">
    <reaction evidence="1">
        <text>a 4-O-methyl-thymidine in DNA + L-cysteinyl-[protein] = a thymidine in DNA + S-methyl-L-cysteinyl-[protein]</text>
        <dbReference type="Rhea" id="RHEA:53428"/>
        <dbReference type="Rhea" id="RHEA-COMP:10131"/>
        <dbReference type="Rhea" id="RHEA-COMP:10132"/>
        <dbReference type="Rhea" id="RHEA-COMP:13555"/>
        <dbReference type="Rhea" id="RHEA-COMP:13556"/>
        <dbReference type="ChEBI" id="CHEBI:29950"/>
        <dbReference type="ChEBI" id="CHEBI:82612"/>
        <dbReference type="ChEBI" id="CHEBI:137386"/>
        <dbReference type="ChEBI" id="CHEBI:137387"/>
        <dbReference type="EC" id="2.1.1.63"/>
    </reaction>
</comment>
<dbReference type="PROSITE" id="PS00374">
    <property type="entry name" value="MGMT"/>
    <property type="match status" value="1"/>
</dbReference>
<dbReference type="FunFam" id="1.10.10.10:FF:000214">
    <property type="entry name" value="Methylated-DNA--protein-cysteine methyltransferase"/>
    <property type="match status" value="1"/>
</dbReference>
<dbReference type="Pfam" id="PF01035">
    <property type="entry name" value="DNA_binding_1"/>
    <property type="match status" value="1"/>
</dbReference>
<evidence type="ECO:0000256" key="6">
    <source>
        <dbReference type="ARBA" id="ARBA00022763"/>
    </source>
</evidence>
<organism evidence="11 12">
    <name type="scientific">Breoghania corrubedonensis</name>
    <dbReference type="NCBI Taxonomy" id="665038"/>
    <lineage>
        <taxon>Bacteria</taxon>
        <taxon>Pseudomonadati</taxon>
        <taxon>Pseudomonadota</taxon>
        <taxon>Alphaproteobacteria</taxon>
        <taxon>Hyphomicrobiales</taxon>
        <taxon>Stappiaceae</taxon>
        <taxon>Breoghania</taxon>
    </lineage>
</organism>
<dbReference type="SUPFAM" id="SSF46767">
    <property type="entry name" value="Methylated DNA-protein cysteine methyltransferase, C-terminal domain"/>
    <property type="match status" value="1"/>
</dbReference>
<dbReference type="RefSeq" id="WP_428977126.1">
    <property type="nucleotide sequence ID" value="NZ_QAYG01000010.1"/>
</dbReference>
<accession>A0A2T5V187</accession>
<dbReference type="EC" id="2.1.1.63" evidence="3"/>
<evidence type="ECO:0000256" key="8">
    <source>
        <dbReference type="ARBA" id="ARBA00049348"/>
    </source>
</evidence>
<dbReference type="GO" id="GO:0032259">
    <property type="term" value="P:methylation"/>
    <property type="evidence" value="ECO:0007669"/>
    <property type="project" value="UniProtKB-KW"/>
</dbReference>
<dbReference type="PANTHER" id="PTHR10815">
    <property type="entry name" value="METHYLATED-DNA--PROTEIN-CYSTEINE METHYLTRANSFERASE"/>
    <property type="match status" value="1"/>
</dbReference>
<dbReference type="CDD" id="cd06445">
    <property type="entry name" value="ATase"/>
    <property type="match status" value="1"/>
</dbReference>
<comment type="similarity">
    <text evidence="2">Belongs to the MGMT family.</text>
</comment>
<evidence type="ECO:0000256" key="2">
    <source>
        <dbReference type="ARBA" id="ARBA00008711"/>
    </source>
</evidence>
<evidence type="ECO:0000256" key="3">
    <source>
        <dbReference type="ARBA" id="ARBA00011918"/>
    </source>
</evidence>
<protein>
    <recommendedName>
        <fullName evidence="3">methylated-DNA--[protein]-cysteine S-methyltransferase</fullName>
        <ecNumber evidence="3">2.1.1.63</ecNumber>
    </recommendedName>
</protein>
<gene>
    <name evidence="11" type="ORF">C8N35_1102</name>
</gene>
<dbReference type="GO" id="GO:0006281">
    <property type="term" value="P:DNA repair"/>
    <property type="evidence" value="ECO:0007669"/>
    <property type="project" value="UniProtKB-KW"/>
</dbReference>
<dbReference type="GO" id="GO:0003908">
    <property type="term" value="F:methylated-DNA-[protein]-cysteine S-methyltransferase activity"/>
    <property type="evidence" value="ECO:0007669"/>
    <property type="project" value="UniProtKB-EC"/>
</dbReference>
<dbReference type="Proteomes" id="UP000244081">
    <property type="component" value="Unassembled WGS sequence"/>
</dbReference>
<dbReference type="InterPro" id="IPR036388">
    <property type="entry name" value="WH-like_DNA-bd_sf"/>
</dbReference>
<evidence type="ECO:0000256" key="4">
    <source>
        <dbReference type="ARBA" id="ARBA00022603"/>
    </source>
</evidence>
<keyword evidence="5 11" id="KW-0808">Transferase</keyword>
<comment type="caution">
    <text evidence="11">The sequence shown here is derived from an EMBL/GenBank/DDBJ whole genome shotgun (WGS) entry which is preliminary data.</text>
</comment>
<evidence type="ECO:0000313" key="11">
    <source>
        <dbReference type="EMBL" id="PTW57523.1"/>
    </source>
</evidence>
<feature type="compositionally biased region" description="Low complexity" evidence="9">
    <location>
        <begin position="38"/>
        <end position="66"/>
    </location>
</feature>
<dbReference type="InterPro" id="IPR036217">
    <property type="entry name" value="MethylDNA_cys_MeTrfase_DNAb"/>
</dbReference>
<sequence>MLAAGETTNWCEFDTPMGRGRLGWSANGLTRLRLPERAAGSGDAGLDGSADSASGTQPSAPKNAPMAAPPPDAPAFVMDALAKLKRYFAGEREDFTGVPLDLSGVSQSRRTLYAALCRIGWGKTTTYGGLAGMLGAPGAAQAVGRAMGANPIPVIIPCHRVLAAGGRMGGFSAPGGVVTKQHLLALEGVEPEETRQMGFGF</sequence>
<feature type="domain" description="Methylated-DNA-[protein]-cysteine S-methyltransferase DNA binding" evidence="10">
    <location>
        <begin position="109"/>
        <end position="189"/>
    </location>
</feature>